<protein>
    <submittedName>
        <fullName evidence="1">Uncharacterized protein</fullName>
    </submittedName>
</protein>
<dbReference type="RefSeq" id="WP_368485305.1">
    <property type="nucleotide sequence ID" value="NZ_CP162514.1"/>
</dbReference>
<dbReference type="AlphaFoldDB" id="A0AB39ARR5"/>
<evidence type="ECO:0000313" key="1">
    <source>
        <dbReference type="EMBL" id="XDH87987.1"/>
    </source>
</evidence>
<organism evidence="1">
    <name type="scientific">Pseudoalteromonas sp. SD03</name>
    <dbReference type="NCBI Taxonomy" id="3231719"/>
    <lineage>
        <taxon>Bacteria</taxon>
        <taxon>Pseudomonadati</taxon>
        <taxon>Pseudomonadota</taxon>
        <taxon>Gammaproteobacteria</taxon>
        <taxon>Alteromonadales</taxon>
        <taxon>Pseudoalteromonadaceae</taxon>
        <taxon>Pseudoalteromonas</taxon>
    </lineage>
</organism>
<gene>
    <name evidence="1" type="ORF">ABZP26_02010</name>
</gene>
<name>A0AB39ARR5_9GAMM</name>
<proteinExistence type="predicted"/>
<dbReference type="EMBL" id="CP162514">
    <property type="protein sequence ID" value="XDH87987.1"/>
    <property type="molecule type" value="Genomic_DNA"/>
</dbReference>
<accession>A0AB39ARR5</accession>
<reference evidence="1" key="1">
    <citation type="submission" date="2024-07" db="EMBL/GenBank/DDBJ databases">
        <authorList>
            <person name="Jiang Y."/>
            <person name="Qin Q."/>
        </authorList>
    </citation>
    <scope>NUCLEOTIDE SEQUENCE</scope>
    <source>
        <strain evidence="1">SD03</strain>
    </source>
</reference>
<sequence length="98" mass="10316">MSKNRPNITVKPNIANDVIALLNAQQGWDAVPVGTALFIQNKGSVPIFVHETAGEPTSFDGGIGIYYTGWGIETDADAPGVKITFKGTSDITVGVKVI</sequence>